<gene>
    <name evidence="1" type="ORF">DVS28_a1075</name>
</gene>
<dbReference type="InterPro" id="IPR036390">
    <property type="entry name" value="WH_DNA-bd_sf"/>
</dbReference>
<organism evidence="1 2">
    <name type="scientific">Euzebya pacifica</name>
    <dbReference type="NCBI Taxonomy" id="1608957"/>
    <lineage>
        <taxon>Bacteria</taxon>
        <taxon>Bacillati</taxon>
        <taxon>Actinomycetota</taxon>
        <taxon>Nitriliruptoria</taxon>
        <taxon>Euzebyales</taxon>
    </lineage>
</organism>
<keyword evidence="2" id="KW-1185">Reference proteome</keyword>
<dbReference type="Proteomes" id="UP000264006">
    <property type="component" value="Chromosome"/>
</dbReference>
<accession>A0A346XU79</accession>
<proteinExistence type="predicted"/>
<name>A0A346XU79_9ACTN</name>
<dbReference type="KEGG" id="euz:DVS28_a1075"/>
<evidence type="ECO:0000313" key="1">
    <source>
        <dbReference type="EMBL" id="AXV05776.1"/>
    </source>
</evidence>
<dbReference type="EMBL" id="CP031165">
    <property type="protein sequence ID" value="AXV05776.1"/>
    <property type="molecule type" value="Genomic_DNA"/>
</dbReference>
<sequence length="310" mass="33185">MLIDAGVDVALPSPDEVRLNKGPALRLVTLDRPLRGRDLNGLGGPGLLVATRIGPTLRARLQANAWSWVAEDAQAAHVAGLDIVVGQARETTDPEARPRWPRGHATFAIVRALLLAGRADQATLAGCADCSQPLVSRTLRRLAGDGLVHGRRGEWRPGPDLARWWLDRYPGPGGTTLRLWAPGRPWDNAATLVDACDQEGVDVTLTGAVAADATGPWTDPARVTAYVNRTPSADRGDLVESSDPEAPIRLVVPADNRITATRSASQSPAGRRLWVTDPLVTAWAVRDEAGRSAEDQIERLLALLPRPDGT</sequence>
<evidence type="ECO:0000313" key="2">
    <source>
        <dbReference type="Proteomes" id="UP000264006"/>
    </source>
</evidence>
<dbReference type="SUPFAM" id="SSF46785">
    <property type="entry name" value="Winged helix' DNA-binding domain"/>
    <property type="match status" value="1"/>
</dbReference>
<reference evidence="1 2" key="1">
    <citation type="submission" date="2018-09" db="EMBL/GenBank/DDBJ databases">
        <title>Complete genome sequence of Euzebya sp. DY32-46 isolated from seawater of Pacific Ocean.</title>
        <authorList>
            <person name="Xu L."/>
            <person name="Wu Y.-H."/>
            <person name="Xu X.-W."/>
        </authorList>
    </citation>
    <scope>NUCLEOTIDE SEQUENCE [LARGE SCALE GENOMIC DNA]</scope>
    <source>
        <strain evidence="1 2">DY32-46</strain>
    </source>
</reference>
<dbReference type="AlphaFoldDB" id="A0A346XU79"/>
<protein>
    <submittedName>
        <fullName evidence="1">Uncharacterized protein</fullName>
    </submittedName>
</protein>